<accession>A0AAN8E2Q2</accession>
<reference evidence="2 3" key="1">
    <citation type="journal article" date="2023" name="Mol. Biol. Evol.">
        <title>Genomics of Secondarily Temperate Adaptation in the Only Non-Antarctic Icefish.</title>
        <authorList>
            <person name="Rivera-Colon A.G."/>
            <person name="Rayamajhi N."/>
            <person name="Minhas B.F."/>
            <person name="Madrigal G."/>
            <person name="Bilyk K.T."/>
            <person name="Yoon V."/>
            <person name="Hune M."/>
            <person name="Gregory S."/>
            <person name="Cheng C.H.C."/>
            <person name="Catchen J.M."/>
        </authorList>
    </citation>
    <scope>NUCLEOTIDE SEQUENCE [LARGE SCALE GENOMIC DNA]</scope>
    <source>
        <tissue evidence="2">White muscle</tissue>
    </source>
</reference>
<dbReference type="EMBL" id="JAURVH010001514">
    <property type="protein sequence ID" value="KAK5933650.1"/>
    <property type="molecule type" value="Genomic_DNA"/>
</dbReference>
<evidence type="ECO:0000256" key="1">
    <source>
        <dbReference type="SAM" id="MobiDB-lite"/>
    </source>
</evidence>
<proteinExistence type="predicted"/>
<organism evidence="2 3">
    <name type="scientific">Champsocephalus gunnari</name>
    <name type="common">Mackerel icefish</name>
    <dbReference type="NCBI Taxonomy" id="52237"/>
    <lineage>
        <taxon>Eukaryota</taxon>
        <taxon>Metazoa</taxon>
        <taxon>Chordata</taxon>
        <taxon>Craniata</taxon>
        <taxon>Vertebrata</taxon>
        <taxon>Euteleostomi</taxon>
        <taxon>Actinopterygii</taxon>
        <taxon>Neopterygii</taxon>
        <taxon>Teleostei</taxon>
        <taxon>Neoteleostei</taxon>
        <taxon>Acanthomorphata</taxon>
        <taxon>Eupercaria</taxon>
        <taxon>Perciformes</taxon>
        <taxon>Notothenioidei</taxon>
        <taxon>Channichthyidae</taxon>
        <taxon>Champsocephalus</taxon>
    </lineage>
</organism>
<comment type="caution">
    <text evidence="2">The sequence shown here is derived from an EMBL/GenBank/DDBJ whole genome shotgun (WGS) entry which is preliminary data.</text>
</comment>
<protein>
    <submittedName>
        <fullName evidence="2">Uncharacterized protein</fullName>
    </submittedName>
</protein>
<keyword evidence="3" id="KW-1185">Reference proteome</keyword>
<name>A0AAN8E2Q2_CHAGU</name>
<dbReference type="AlphaFoldDB" id="A0AAN8E2Q2"/>
<gene>
    <name evidence="2" type="ORF">CgunFtcFv8_014113</name>
</gene>
<dbReference type="Proteomes" id="UP001331515">
    <property type="component" value="Unassembled WGS sequence"/>
</dbReference>
<evidence type="ECO:0000313" key="3">
    <source>
        <dbReference type="Proteomes" id="UP001331515"/>
    </source>
</evidence>
<evidence type="ECO:0000313" key="2">
    <source>
        <dbReference type="EMBL" id="KAK5933650.1"/>
    </source>
</evidence>
<feature type="region of interest" description="Disordered" evidence="1">
    <location>
        <begin position="41"/>
        <end position="62"/>
    </location>
</feature>
<sequence length="83" mass="8832">MAGPAAVETKVTTSAMLTVLQSEVGATHLHGLIPPWLRSEVRSRSQTRTSGRPGMLNSLRSSLPSPCLDAPIHAGSQFNQPIQ</sequence>